<dbReference type="EMBL" id="CAJVPL010003460">
    <property type="protein sequence ID" value="CAG8633154.1"/>
    <property type="molecule type" value="Genomic_DNA"/>
</dbReference>
<protein>
    <submittedName>
        <fullName evidence="1">12847_t:CDS:1</fullName>
    </submittedName>
</protein>
<feature type="non-terminal residue" evidence="1">
    <location>
        <position position="1"/>
    </location>
</feature>
<dbReference type="OrthoDB" id="2445433at2759"/>
<accession>A0A9N9DAW5</accession>
<keyword evidence="2" id="KW-1185">Reference proteome</keyword>
<dbReference type="AlphaFoldDB" id="A0A9N9DAW5"/>
<organism evidence="1 2">
    <name type="scientific">Ambispora gerdemannii</name>
    <dbReference type="NCBI Taxonomy" id="144530"/>
    <lineage>
        <taxon>Eukaryota</taxon>
        <taxon>Fungi</taxon>
        <taxon>Fungi incertae sedis</taxon>
        <taxon>Mucoromycota</taxon>
        <taxon>Glomeromycotina</taxon>
        <taxon>Glomeromycetes</taxon>
        <taxon>Archaeosporales</taxon>
        <taxon>Ambisporaceae</taxon>
        <taxon>Ambispora</taxon>
    </lineage>
</organism>
<evidence type="ECO:0000313" key="1">
    <source>
        <dbReference type="EMBL" id="CAG8633154.1"/>
    </source>
</evidence>
<dbReference type="Proteomes" id="UP000789831">
    <property type="component" value="Unassembled WGS sequence"/>
</dbReference>
<gene>
    <name evidence="1" type="ORF">AGERDE_LOCUS10622</name>
</gene>
<reference evidence="1" key="1">
    <citation type="submission" date="2021-06" db="EMBL/GenBank/DDBJ databases">
        <authorList>
            <person name="Kallberg Y."/>
            <person name="Tangrot J."/>
            <person name="Rosling A."/>
        </authorList>
    </citation>
    <scope>NUCLEOTIDE SEQUENCE</scope>
    <source>
        <strain evidence="1">MT106</strain>
    </source>
</reference>
<proteinExistence type="predicted"/>
<name>A0A9N9DAW5_9GLOM</name>
<sequence length="146" mass="16501">MAKPIKQTNPNLATAYDLVLTDLFSSLKKLKDKGVIKLGNLGTLQKKKTQITTALNGKTYVYYRLNNPLMNNQFPNQQTQEQINPQKMTTGQKIPQMSGTMGEIQQGIQTMQMTLGQIIQQQKNLDQRLSNLENSASQQFTNLIQQ</sequence>
<evidence type="ECO:0000313" key="2">
    <source>
        <dbReference type="Proteomes" id="UP000789831"/>
    </source>
</evidence>
<comment type="caution">
    <text evidence="1">The sequence shown here is derived from an EMBL/GenBank/DDBJ whole genome shotgun (WGS) entry which is preliminary data.</text>
</comment>